<dbReference type="Proteomes" id="UP000029736">
    <property type="component" value="Unassembled WGS sequence"/>
</dbReference>
<reference evidence="2 3" key="1">
    <citation type="journal article" date="2014" name="Int. J. Syst. Evol. Microbiol.">
        <title>Phaeodactylibacter xiamenensis gen. nov., sp. nov., a member of the family Saprospiraceae isolated from the marine alga Phaeodactylum tricornutum.</title>
        <authorList>
            <person name="Chen Z.Jr."/>
            <person name="Lei X."/>
            <person name="Lai Q."/>
            <person name="Li Y."/>
            <person name="Zhang B."/>
            <person name="Zhang J."/>
            <person name="Zhang H."/>
            <person name="Yang L."/>
            <person name="Zheng W."/>
            <person name="Tian Y."/>
            <person name="Yu Z."/>
            <person name="Xu H.Jr."/>
            <person name="Zheng T."/>
        </authorList>
    </citation>
    <scope>NUCLEOTIDE SEQUENCE [LARGE SCALE GENOMIC DNA]</scope>
    <source>
        <strain evidence="2 3">KD52</strain>
    </source>
</reference>
<dbReference type="STRING" id="1524460.IX84_31035"/>
<dbReference type="AlphaFoldDB" id="A0A098RXJ6"/>
<feature type="transmembrane region" description="Helical" evidence="1">
    <location>
        <begin position="83"/>
        <end position="105"/>
    </location>
</feature>
<feature type="transmembrane region" description="Helical" evidence="1">
    <location>
        <begin position="37"/>
        <end position="57"/>
    </location>
</feature>
<sequence length="137" mass="15105">MKNLSFLTVGVFFGIVMAKSEAVSWFRIHEMFRFESFHMYGIIGTAVVLGAASMWLMKKTKMTTLRGTLVGYNPMNLNIKRHLLAGTIFGLGWALVGCCPGPMYVLLGSGYTIMLLILAGATLGTFTYGLVIKYLPH</sequence>
<organism evidence="2 3">
    <name type="scientific">Phaeodactylibacter xiamenensis</name>
    <dbReference type="NCBI Taxonomy" id="1524460"/>
    <lineage>
        <taxon>Bacteria</taxon>
        <taxon>Pseudomonadati</taxon>
        <taxon>Bacteroidota</taxon>
        <taxon>Saprospiria</taxon>
        <taxon>Saprospirales</taxon>
        <taxon>Haliscomenobacteraceae</taxon>
        <taxon>Phaeodactylibacter</taxon>
    </lineage>
</organism>
<protein>
    <submittedName>
        <fullName evidence="2">Transporter</fullName>
    </submittedName>
</protein>
<name>A0A098RXJ6_9BACT</name>
<gene>
    <name evidence="2" type="ORF">IX84_31035</name>
</gene>
<comment type="caution">
    <text evidence="2">The sequence shown here is derived from an EMBL/GenBank/DDBJ whole genome shotgun (WGS) entry which is preliminary data.</text>
</comment>
<feature type="transmembrane region" description="Helical" evidence="1">
    <location>
        <begin position="111"/>
        <end position="131"/>
    </location>
</feature>
<evidence type="ECO:0000313" key="3">
    <source>
        <dbReference type="Proteomes" id="UP000029736"/>
    </source>
</evidence>
<evidence type="ECO:0000256" key="1">
    <source>
        <dbReference type="SAM" id="Phobius"/>
    </source>
</evidence>
<accession>A0A098RXJ6</accession>
<keyword evidence="1" id="KW-0472">Membrane</keyword>
<dbReference type="Pfam" id="PF04143">
    <property type="entry name" value="Sulf_transp"/>
    <property type="match status" value="1"/>
</dbReference>
<dbReference type="RefSeq" id="WP_044230085.1">
    <property type="nucleotide sequence ID" value="NZ_CAKZLC010000409.1"/>
</dbReference>
<keyword evidence="1" id="KW-0812">Transmembrane</keyword>
<evidence type="ECO:0000313" key="2">
    <source>
        <dbReference type="EMBL" id="KGE84899.1"/>
    </source>
</evidence>
<keyword evidence="1" id="KW-1133">Transmembrane helix</keyword>
<dbReference type="InterPro" id="IPR007272">
    <property type="entry name" value="Sulf_transp_TsuA/YedE"/>
</dbReference>
<dbReference type="EMBL" id="JPOS01000101">
    <property type="protein sequence ID" value="KGE84899.1"/>
    <property type="molecule type" value="Genomic_DNA"/>
</dbReference>
<keyword evidence="3" id="KW-1185">Reference proteome</keyword>
<proteinExistence type="predicted"/>
<dbReference type="OrthoDB" id="9790409at2"/>